<dbReference type="PANTHER" id="PTHR10362">
    <property type="entry name" value="HISTIDINE AMMONIA-LYASE"/>
    <property type="match status" value="1"/>
</dbReference>
<evidence type="ECO:0000256" key="5">
    <source>
        <dbReference type="ARBA" id="ARBA00049269"/>
    </source>
</evidence>
<dbReference type="Pfam" id="PF00221">
    <property type="entry name" value="Lyase_aromatic"/>
    <property type="match status" value="1"/>
</dbReference>
<dbReference type="NCBIfam" id="TIGR01225">
    <property type="entry name" value="hutH"/>
    <property type="match status" value="1"/>
</dbReference>
<dbReference type="NCBIfam" id="NF006871">
    <property type="entry name" value="PRK09367.1"/>
    <property type="match status" value="1"/>
</dbReference>
<sequence length="504" mass="52156">MSRVTLKPGAVSLADLRAIHAGAAMSLDEAAFAAIDRCAESVARIVASGRTVYGVNTGFGLLANTRIAKDKLAQLQTNLLLSHACGVGPALARSVVRLIVALKVIGLARGHSGVHADIVRLLLALLERDCLPVIPAQGSVGASGDLAPLAHLSCVLIGAGEVEFEGARLPAAEGLKRAGLEPLTLGPKEGLALINGTQVSTALALDALFAGEQVIDAGLHAGALSVEALMGSHAPFGDRLHTVRGQPGQIDVARVLRALLKGSEIEKAHANCDRVQDPYSFRCQPQVMGAAVDLMRHAARTLQIEANAVSDNPIVFPDADEAVSGGNFHAQPVAFAADMIAMALCETGSISERRLAVLVDPKMSGLPAFLTSDGGLNSGFMIAQVTAAALVAENRSKAFPASVDSVPTSANQEDHVSMATGAARKAGEIARNTAVTVGIELMAGAQGLDLRRPLKTSAALEAVFTAIRTRVARLEADRYMAGDLEAMAAGVLDGAFNPATELWQ</sequence>
<protein>
    <recommendedName>
        <fullName evidence="2 6">Histidine ammonia-lyase</fullName>
        <shortName evidence="6">Histidase</shortName>
        <ecNumber evidence="2 6">4.3.1.3</ecNumber>
    </recommendedName>
</protein>
<dbReference type="EMBL" id="SRXW01000005">
    <property type="protein sequence ID" value="TGY87670.1"/>
    <property type="molecule type" value="Genomic_DNA"/>
</dbReference>
<evidence type="ECO:0000256" key="6">
    <source>
        <dbReference type="HAMAP-Rule" id="MF_00229"/>
    </source>
</evidence>
<evidence type="ECO:0000256" key="9">
    <source>
        <dbReference type="RuleBase" id="RU004480"/>
    </source>
</evidence>
<dbReference type="Gene3D" id="1.10.275.10">
    <property type="entry name" value="Fumarase/aspartase (N-terminal domain)"/>
    <property type="match status" value="1"/>
</dbReference>
<dbReference type="InterPro" id="IPR024083">
    <property type="entry name" value="Fumarase/histidase_N"/>
</dbReference>
<dbReference type="InterPro" id="IPR001106">
    <property type="entry name" value="Aromatic_Lyase"/>
</dbReference>
<dbReference type="InterPro" id="IPR022313">
    <property type="entry name" value="Phe/His_NH3-lyase_AS"/>
</dbReference>
<evidence type="ECO:0000256" key="3">
    <source>
        <dbReference type="ARBA" id="ARBA00022808"/>
    </source>
</evidence>
<evidence type="ECO:0000313" key="10">
    <source>
        <dbReference type="EMBL" id="TGY87670.1"/>
    </source>
</evidence>
<keyword evidence="11" id="KW-1185">Reference proteome</keyword>
<dbReference type="PROSITE" id="PS00488">
    <property type="entry name" value="PAL_HISTIDASE"/>
    <property type="match status" value="1"/>
</dbReference>
<dbReference type="Proteomes" id="UP000308054">
    <property type="component" value="Unassembled WGS sequence"/>
</dbReference>
<evidence type="ECO:0000256" key="1">
    <source>
        <dbReference type="ARBA" id="ARBA00005113"/>
    </source>
</evidence>
<keyword evidence="6" id="KW-0963">Cytoplasm</keyword>
<dbReference type="HAMAP" id="MF_00229">
    <property type="entry name" value="His_ammonia_lyase"/>
    <property type="match status" value="1"/>
</dbReference>
<dbReference type="AlphaFoldDB" id="A0A4S2GWZ1"/>
<evidence type="ECO:0000256" key="8">
    <source>
        <dbReference type="RuleBase" id="RU004479"/>
    </source>
</evidence>
<evidence type="ECO:0000313" key="11">
    <source>
        <dbReference type="Proteomes" id="UP000308054"/>
    </source>
</evidence>
<dbReference type="GO" id="GO:0005737">
    <property type="term" value="C:cytoplasm"/>
    <property type="evidence" value="ECO:0007669"/>
    <property type="project" value="UniProtKB-SubCell"/>
</dbReference>
<dbReference type="CDD" id="cd00332">
    <property type="entry name" value="PAL-HAL"/>
    <property type="match status" value="1"/>
</dbReference>
<dbReference type="Gene3D" id="1.20.200.10">
    <property type="entry name" value="Fumarase/aspartase (Central domain)"/>
    <property type="match status" value="1"/>
</dbReference>
<comment type="PTM">
    <text evidence="6">Contains an active site 4-methylidene-imidazol-5-one (MIO), which is formed autocatalytically by cyclization and dehydration of residues Ala-Ser-Gly.</text>
</comment>
<evidence type="ECO:0000256" key="4">
    <source>
        <dbReference type="ARBA" id="ARBA00023239"/>
    </source>
</evidence>
<comment type="catalytic activity">
    <reaction evidence="5 6 8">
        <text>L-histidine = trans-urocanate + NH4(+)</text>
        <dbReference type="Rhea" id="RHEA:21232"/>
        <dbReference type="ChEBI" id="CHEBI:17771"/>
        <dbReference type="ChEBI" id="CHEBI:28938"/>
        <dbReference type="ChEBI" id="CHEBI:57595"/>
        <dbReference type="EC" id="4.3.1.3"/>
    </reaction>
</comment>
<reference evidence="10 11" key="1">
    <citation type="journal article" date="2017" name="Int. J. Syst. Evol. Microbiol.">
        <title>Marinicauda algicola sp. nov., isolated from a marine red alga Rhodosorus marinus.</title>
        <authorList>
            <person name="Jeong S.E."/>
            <person name="Jeon S.H."/>
            <person name="Chun B.H."/>
            <person name="Kim D.W."/>
            <person name="Jeon C.O."/>
        </authorList>
    </citation>
    <scope>NUCLEOTIDE SEQUENCE [LARGE SCALE GENOMIC DNA]</scope>
    <source>
        <strain evidence="10 11">JCM 31718</strain>
    </source>
</reference>
<dbReference type="UniPathway" id="UPA00379">
    <property type="reaction ID" value="UER00549"/>
</dbReference>
<dbReference type="RefSeq" id="WP_135997275.1">
    <property type="nucleotide sequence ID" value="NZ_CP071057.1"/>
</dbReference>
<feature type="cross-link" description="5-imidazolinone (Ala-Gly)" evidence="6">
    <location>
        <begin position="142"/>
        <end position="144"/>
    </location>
</feature>
<keyword evidence="3 6" id="KW-0369">Histidine metabolism</keyword>
<comment type="pathway">
    <text evidence="1 6 8">Amino-acid degradation; L-histidine degradation into L-glutamate; N-formimidoyl-L-glutamate from L-histidine: step 1/3.</text>
</comment>
<comment type="subcellular location">
    <subcellularLocation>
        <location evidence="6 9">Cytoplasm</location>
    </subcellularLocation>
</comment>
<dbReference type="OrthoDB" id="9806955at2"/>
<comment type="similarity">
    <text evidence="6 7">Belongs to the PAL/histidase family.</text>
</comment>
<dbReference type="EC" id="4.3.1.3" evidence="2 6"/>
<keyword evidence="4 6" id="KW-0456">Lyase</keyword>
<comment type="caution">
    <text evidence="10">The sequence shown here is derived from an EMBL/GenBank/DDBJ whole genome shotgun (WGS) entry which is preliminary data.</text>
</comment>
<organism evidence="10 11">
    <name type="scientific">Marinicauda algicola</name>
    <dbReference type="NCBI Taxonomy" id="2029849"/>
    <lineage>
        <taxon>Bacteria</taxon>
        <taxon>Pseudomonadati</taxon>
        <taxon>Pseudomonadota</taxon>
        <taxon>Alphaproteobacteria</taxon>
        <taxon>Maricaulales</taxon>
        <taxon>Maricaulaceae</taxon>
        <taxon>Marinicauda</taxon>
    </lineage>
</organism>
<evidence type="ECO:0000256" key="2">
    <source>
        <dbReference type="ARBA" id="ARBA00012994"/>
    </source>
</evidence>
<dbReference type="FunFam" id="1.10.275.10:FF:000005">
    <property type="entry name" value="Histidine ammonia-lyase"/>
    <property type="match status" value="1"/>
</dbReference>
<evidence type="ECO:0000256" key="7">
    <source>
        <dbReference type="RuleBase" id="RU003954"/>
    </source>
</evidence>
<dbReference type="GO" id="GO:0019557">
    <property type="term" value="P:L-histidine catabolic process to glutamate and formate"/>
    <property type="evidence" value="ECO:0007669"/>
    <property type="project" value="UniProtKB-UniPathway"/>
</dbReference>
<gene>
    <name evidence="6 10" type="primary">hutH</name>
    <name evidence="10" type="ORF">E5163_14655</name>
</gene>
<dbReference type="SUPFAM" id="SSF48557">
    <property type="entry name" value="L-aspartase-like"/>
    <property type="match status" value="1"/>
</dbReference>
<dbReference type="GO" id="GO:0004397">
    <property type="term" value="F:histidine ammonia-lyase activity"/>
    <property type="evidence" value="ECO:0007669"/>
    <property type="project" value="UniProtKB-UniRule"/>
</dbReference>
<dbReference type="FunFam" id="1.20.200.10:FF:000003">
    <property type="entry name" value="Histidine ammonia-lyase"/>
    <property type="match status" value="1"/>
</dbReference>
<name>A0A4S2GWZ1_9PROT</name>
<proteinExistence type="inferred from homology"/>
<accession>A0A4S2GWZ1</accession>
<dbReference type="InterPro" id="IPR008948">
    <property type="entry name" value="L-Aspartase-like"/>
</dbReference>
<dbReference type="InterPro" id="IPR005921">
    <property type="entry name" value="HutH"/>
</dbReference>
<dbReference type="GO" id="GO:0019556">
    <property type="term" value="P:L-histidine catabolic process to glutamate and formamide"/>
    <property type="evidence" value="ECO:0007669"/>
    <property type="project" value="UniProtKB-UniPathway"/>
</dbReference>
<feature type="modified residue" description="2,3-didehydroalanine (Ser)" evidence="6">
    <location>
        <position position="143"/>
    </location>
</feature>